<reference evidence="1 2" key="1">
    <citation type="submission" date="2016-10" db="EMBL/GenBank/DDBJ databases">
        <authorList>
            <person name="de Groot N.N."/>
        </authorList>
    </citation>
    <scope>NUCLEOTIDE SEQUENCE [LARGE SCALE GENOMIC DNA]</scope>
    <source>
        <strain evidence="1 2">DSM 3857</strain>
    </source>
</reference>
<evidence type="ECO:0000313" key="1">
    <source>
        <dbReference type="EMBL" id="SEO11486.1"/>
    </source>
</evidence>
<dbReference type="EMBL" id="FOCE01000012">
    <property type="protein sequence ID" value="SEO11486.1"/>
    <property type="molecule type" value="Genomic_DNA"/>
</dbReference>
<protein>
    <submittedName>
        <fullName evidence="1">Broad specificity phosphatase PhoE</fullName>
    </submittedName>
</protein>
<dbReference type="GO" id="GO:0016791">
    <property type="term" value="F:phosphatase activity"/>
    <property type="evidence" value="ECO:0007669"/>
    <property type="project" value="TreeGrafter"/>
</dbReference>
<evidence type="ECO:0000313" key="2">
    <source>
        <dbReference type="Proteomes" id="UP000198761"/>
    </source>
</evidence>
<gene>
    <name evidence="1" type="ORF">SAMN04488103_11250</name>
</gene>
<organism evidence="1 2">
    <name type="scientific">Gemmobacter aquatilis</name>
    <dbReference type="NCBI Taxonomy" id="933059"/>
    <lineage>
        <taxon>Bacteria</taxon>
        <taxon>Pseudomonadati</taxon>
        <taxon>Pseudomonadota</taxon>
        <taxon>Alphaproteobacteria</taxon>
        <taxon>Rhodobacterales</taxon>
        <taxon>Paracoccaceae</taxon>
        <taxon>Gemmobacter</taxon>
    </lineage>
</organism>
<dbReference type="Proteomes" id="UP000198761">
    <property type="component" value="Unassembled WGS sequence"/>
</dbReference>
<dbReference type="InterPro" id="IPR013078">
    <property type="entry name" value="His_Pase_superF_clade-1"/>
</dbReference>
<dbReference type="PANTHER" id="PTHR48100">
    <property type="entry name" value="BROAD-SPECIFICITY PHOSPHATASE YOR283W-RELATED"/>
    <property type="match status" value="1"/>
</dbReference>
<dbReference type="OrthoDB" id="8347407at2"/>
<dbReference type="RefSeq" id="WP_091303314.1">
    <property type="nucleotide sequence ID" value="NZ_FOCE01000012.1"/>
</dbReference>
<dbReference type="InterPro" id="IPR029033">
    <property type="entry name" value="His_PPase_superfam"/>
</dbReference>
<dbReference type="SMART" id="SM00855">
    <property type="entry name" value="PGAM"/>
    <property type="match status" value="1"/>
</dbReference>
<dbReference type="SUPFAM" id="SSF53254">
    <property type="entry name" value="Phosphoglycerate mutase-like"/>
    <property type="match status" value="1"/>
</dbReference>
<dbReference type="GO" id="GO:0005737">
    <property type="term" value="C:cytoplasm"/>
    <property type="evidence" value="ECO:0007669"/>
    <property type="project" value="TreeGrafter"/>
</dbReference>
<dbReference type="Gene3D" id="3.40.50.1240">
    <property type="entry name" value="Phosphoglycerate mutase-like"/>
    <property type="match status" value="1"/>
</dbReference>
<sequence length="185" mass="20497">MRHLWLVRHGPTHAKEMIGWTDRAADLSDTAALARLSAALPDVPVISSDLHRARATADALQGPRPRLPHDPRLRELHFGAWESRPYAEVEAETPALIRAFWEDAGEVQAPGGESWNAMAARVQHTLDALPPRAIVVCHFGPILASLQRALGCDVQTVFAHKIEPLSLTELRFTDGWQALRINHIP</sequence>
<dbReference type="CDD" id="cd07067">
    <property type="entry name" value="HP_PGM_like"/>
    <property type="match status" value="1"/>
</dbReference>
<dbReference type="STRING" id="933059.SAMN04488103_11250"/>
<proteinExistence type="predicted"/>
<dbReference type="AlphaFoldDB" id="A0A1H8M2U6"/>
<keyword evidence="2" id="KW-1185">Reference proteome</keyword>
<name>A0A1H8M2U6_9RHOB</name>
<accession>A0A1H8M2U6</accession>
<dbReference type="PANTHER" id="PTHR48100:SF1">
    <property type="entry name" value="HISTIDINE PHOSPHATASE FAMILY PROTEIN-RELATED"/>
    <property type="match status" value="1"/>
</dbReference>
<dbReference type="InterPro" id="IPR050275">
    <property type="entry name" value="PGM_Phosphatase"/>
</dbReference>
<dbReference type="Pfam" id="PF00300">
    <property type="entry name" value="His_Phos_1"/>
    <property type="match status" value="1"/>
</dbReference>